<evidence type="ECO:0000256" key="9">
    <source>
        <dbReference type="ARBA" id="ARBA00022643"/>
    </source>
</evidence>
<dbReference type="SUPFAM" id="SSF82114">
    <property type="entry name" value="Riboflavin kinase-like"/>
    <property type="match status" value="1"/>
</dbReference>
<evidence type="ECO:0000256" key="8">
    <source>
        <dbReference type="ARBA" id="ARBA00022630"/>
    </source>
</evidence>
<sequence>MQRWRGFDQIPPGWGRCVLTIGVFDGMHRGHQALVRAAVARGKELQLPVVLMTFDPHPSEVVRPGSHPAQLTTLRRRAELADELGVDVFFVLPFSPAMQQTPPETFVHDLLVDRLHMAAVLVGENFRFGHKGAGNLELLRRLGSRFGFTAEGIGLVVEQEPAADNDAVSTPGAPDGAVATEPQAEQRSAPRAEHPAAPRAEHPTEPPELPITSTYVRANVDAGDVTAAAAALGRPHRLEGVVVHGEGRGGASLGYPTANLHTAEHAAIPGDGVYAGWFVLGSKRYPTAISVGSNPTFSGTARTVEAFVLDESANYYGRRVALEFVAKLRDQIAFDSVEALIDQIGKDVDRTRQILGVPASVVKPSTDRAPEPGERAAGGEPAGRSSGTPSGPSQSGPSPS</sequence>
<keyword evidence="23" id="KW-1185">Reference proteome</keyword>
<comment type="similarity">
    <text evidence="4">Belongs to the RibF family.</text>
</comment>
<dbReference type="EC" id="2.7.7.2" evidence="6"/>
<evidence type="ECO:0000256" key="12">
    <source>
        <dbReference type="ARBA" id="ARBA00022741"/>
    </source>
</evidence>
<keyword evidence="9" id="KW-0288">FMN</keyword>
<feature type="region of interest" description="Disordered" evidence="20">
    <location>
        <begin position="163"/>
        <end position="210"/>
    </location>
</feature>
<name>A0A849A546_9ACTN</name>
<accession>A0A849A546</accession>
<evidence type="ECO:0000259" key="21">
    <source>
        <dbReference type="SMART" id="SM00904"/>
    </source>
</evidence>
<dbReference type="GO" id="GO:0006747">
    <property type="term" value="P:FAD biosynthetic process"/>
    <property type="evidence" value="ECO:0007669"/>
    <property type="project" value="UniProtKB-UniPathway"/>
</dbReference>
<dbReference type="CDD" id="cd02064">
    <property type="entry name" value="FAD_synthetase_N"/>
    <property type="match status" value="1"/>
</dbReference>
<keyword evidence="16" id="KW-0511">Multifunctional enzyme</keyword>
<keyword evidence="12" id="KW-0547">Nucleotide-binding</keyword>
<dbReference type="RefSeq" id="WP_171198366.1">
    <property type="nucleotide sequence ID" value="NZ_JABEND010000001.1"/>
</dbReference>
<dbReference type="PANTHER" id="PTHR22749:SF6">
    <property type="entry name" value="RIBOFLAVIN KINASE"/>
    <property type="match status" value="1"/>
</dbReference>
<feature type="compositionally biased region" description="Low complexity" evidence="20">
    <location>
        <begin position="378"/>
        <end position="400"/>
    </location>
</feature>
<dbReference type="Gene3D" id="2.40.30.30">
    <property type="entry name" value="Riboflavin kinase-like"/>
    <property type="match status" value="1"/>
</dbReference>
<evidence type="ECO:0000256" key="6">
    <source>
        <dbReference type="ARBA" id="ARBA00012393"/>
    </source>
</evidence>
<evidence type="ECO:0000256" key="16">
    <source>
        <dbReference type="ARBA" id="ARBA00023268"/>
    </source>
</evidence>
<dbReference type="GO" id="GO:0005524">
    <property type="term" value="F:ATP binding"/>
    <property type="evidence" value="ECO:0007669"/>
    <property type="project" value="UniProtKB-KW"/>
</dbReference>
<dbReference type="GO" id="GO:0003919">
    <property type="term" value="F:FMN adenylyltransferase activity"/>
    <property type="evidence" value="ECO:0007669"/>
    <property type="project" value="UniProtKB-EC"/>
</dbReference>
<dbReference type="SUPFAM" id="SSF52374">
    <property type="entry name" value="Nucleotidylyl transferase"/>
    <property type="match status" value="1"/>
</dbReference>
<evidence type="ECO:0000313" key="22">
    <source>
        <dbReference type="EMBL" id="NNG34248.1"/>
    </source>
</evidence>
<dbReference type="Pfam" id="PF01687">
    <property type="entry name" value="Flavokinase"/>
    <property type="match status" value="1"/>
</dbReference>
<comment type="pathway">
    <text evidence="2">Cofactor biosynthesis; FAD biosynthesis; FAD from FMN: step 1/1.</text>
</comment>
<dbReference type="FunFam" id="2.40.30.30:FF:000003">
    <property type="entry name" value="Riboflavin biosynthesis protein"/>
    <property type="match status" value="1"/>
</dbReference>
<dbReference type="UniPathway" id="UPA00277">
    <property type="reaction ID" value="UER00407"/>
</dbReference>
<reference evidence="22 23" key="1">
    <citation type="submission" date="2020-05" db="EMBL/GenBank/DDBJ databases">
        <title>Nakamurella sp. DB0629 isolated from air conditioner.</title>
        <authorList>
            <person name="Kim D.H."/>
            <person name="Kim D.-U."/>
        </authorList>
    </citation>
    <scope>NUCLEOTIDE SEQUENCE [LARGE SCALE GENOMIC DNA]</scope>
    <source>
        <strain evidence="22 23">DB0629</strain>
    </source>
</reference>
<evidence type="ECO:0000256" key="11">
    <source>
        <dbReference type="ARBA" id="ARBA00022695"/>
    </source>
</evidence>
<keyword evidence="11" id="KW-0548">Nucleotidyltransferase</keyword>
<evidence type="ECO:0000256" key="10">
    <source>
        <dbReference type="ARBA" id="ARBA00022679"/>
    </source>
</evidence>
<evidence type="ECO:0000256" key="15">
    <source>
        <dbReference type="ARBA" id="ARBA00022840"/>
    </source>
</evidence>
<evidence type="ECO:0000256" key="13">
    <source>
        <dbReference type="ARBA" id="ARBA00022777"/>
    </source>
</evidence>
<evidence type="ECO:0000256" key="7">
    <source>
        <dbReference type="ARBA" id="ARBA00018483"/>
    </source>
</evidence>
<dbReference type="Pfam" id="PF06574">
    <property type="entry name" value="FAD_syn"/>
    <property type="match status" value="1"/>
</dbReference>
<evidence type="ECO:0000313" key="23">
    <source>
        <dbReference type="Proteomes" id="UP000562984"/>
    </source>
</evidence>
<evidence type="ECO:0000256" key="2">
    <source>
        <dbReference type="ARBA" id="ARBA00004726"/>
    </source>
</evidence>
<dbReference type="InterPro" id="IPR023465">
    <property type="entry name" value="Riboflavin_kinase_dom_sf"/>
</dbReference>
<dbReference type="InterPro" id="IPR023468">
    <property type="entry name" value="Riboflavin_kinase"/>
</dbReference>
<evidence type="ECO:0000256" key="20">
    <source>
        <dbReference type="SAM" id="MobiDB-lite"/>
    </source>
</evidence>
<dbReference type="GO" id="GO:0009231">
    <property type="term" value="P:riboflavin biosynthetic process"/>
    <property type="evidence" value="ECO:0007669"/>
    <property type="project" value="InterPro"/>
</dbReference>
<dbReference type="GO" id="GO:0008531">
    <property type="term" value="F:riboflavin kinase activity"/>
    <property type="evidence" value="ECO:0007669"/>
    <property type="project" value="UniProtKB-EC"/>
</dbReference>
<evidence type="ECO:0000256" key="14">
    <source>
        <dbReference type="ARBA" id="ARBA00022827"/>
    </source>
</evidence>
<comment type="function">
    <text evidence="1">Catalyzes the phosphorylation of riboflavin to FMN followed by the adenylation of FMN to FAD.</text>
</comment>
<keyword evidence="10" id="KW-0808">Transferase</keyword>
<dbReference type="InterPro" id="IPR015864">
    <property type="entry name" value="FAD_synthase"/>
</dbReference>
<proteinExistence type="inferred from homology"/>
<feature type="domain" description="Riboflavin kinase" evidence="21">
    <location>
        <begin position="231"/>
        <end position="356"/>
    </location>
</feature>
<comment type="catalytic activity">
    <reaction evidence="18">
        <text>riboflavin + ATP = FMN + ADP + H(+)</text>
        <dbReference type="Rhea" id="RHEA:14357"/>
        <dbReference type="ChEBI" id="CHEBI:15378"/>
        <dbReference type="ChEBI" id="CHEBI:30616"/>
        <dbReference type="ChEBI" id="CHEBI:57986"/>
        <dbReference type="ChEBI" id="CHEBI:58210"/>
        <dbReference type="ChEBI" id="CHEBI:456216"/>
        <dbReference type="EC" id="2.7.1.26"/>
    </reaction>
</comment>
<protein>
    <recommendedName>
        <fullName evidence="7">Bifunctional riboflavin kinase/FMN adenylyltransferase</fullName>
        <ecNumber evidence="5">2.7.1.26</ecNumber>
        <ecNumber evidence="6">2.7.7.2</ecNumber>
    </recommendedName>
    <alternativeName>
        <fullName evidence="17">Riboflavin biosynthesis protein RibF</fullName>
    </alternativeName>
</protein>
<dbReference type="PANTHER" id="PTHR22749">
    <property type="entry name" value="RIBOFLAVIN KINASE/FMN ADENYLYLTRANSFERASE"/>
    <property type="match status" value="1"/>
</dbReference>
<keyword evidence="13 22" id="KW-0418">Kinase</keyword>
<evidence type="ECO:0000256" key="18">
    <source>
        <dbReference type="ARBA" id="ARBA00047880"/>
    </source>
</evidence>
<feature type="compositionally biased region" description="Basic and acidic residues" evidence="20">
    <location>
        <begin position="365"/>
        <end position="374"/>
    </location>
</feature>
<dbReference type="GO" id="GO:0009398">
    <property type="term" value="P:FMN biosynthetic process"/>
    <property type="evidence" value="ECO:0007669"/>
    <property type="project" value="TreeGrafter"/>
</dbReference>
<comment type="catalytic activity">
    <reaction evidence="19">
        <text>FMN + ATP + H(+) = FAD + diphosphate</text>
        <dbReference type="Rhea" id="RHEA:17237"/>
        <dbReference type="ChEBI" id="CHEBI:15378"/>
        <dbReference type="ChEBI" id="CHEBI:30616"/>
        <dbReference type="ChEBI" id="CHEBI:33019"/>
        <dbReference type="ChEBI" id="CHEBI:57692"/>
        <dbReference type="ChEBI" id="CHEBI:58210"/>
        <dbReference type="EC" id="2.7.7.2"/>
    </reaction>
</comment>
<organism evidence="22 23">
    <name type="scientific">Nakamurella aerolata</name>
    <dbReference type="NCBI Taxonomy" id="1656892"/>
    <lineage>
        <taxon>Bacteria</taxon>
        <taxon>Bacillati</taxon>
        <taxon>Actinomycetota</taxon>
        <taxon>Actinomycetes</taxon>
        <taxon>Nakamurellales</taxon>
        <taxon>Nakamurellaceae</taxon>
        <taxon>Nakamurella</taxon>
    </lineage>
</organism>
<evidence type="ECO:0000256" key="19">
    <source>
        <dbReference type="ARBA" id="ARBA00049494"/>
    </source>
</evidence>
<feature type="compositionally biased region" description="Basic and acidic residues" evidence="20">
    <location>
        <begin position="188"/>
        <end position="205"/>
    </location>
</feature>
<evidence type="ECO:0000256" key="4">
    <source>
        <dbReference type="ARBA" id="ARBA00010214"/>
    </source>
</evidence>
<feature type="region of interest" description="Disordered" evidence="20">
    <location>
        <begin position="357"/>
        <end position="400"/>
    </location>
</feature>
<dbReference type="AlphaFoldDB" id="A0A849A546"/>
<dbReference type="InterPro" id="IPR014729">
    <property type="entry name" value="Rossmann-like_a/b/a_fold"/>
</dbReference>
<dbReference type="EMBL" id="JABEND010000001">
    <property type="protein sequence ID" value="NNG34248.1"/>
    <property type="molecule type" value="Genomic_DNA"/>
</dbReference>
<dbReference type="Proteomes" id="UP000562984">
    <property type="component" value="Unassembled WGS sequence"/>
</dbReference>
<evidence type="ECO:0000256" key="3">
    <source>
        <dbReference type="ARBA" id="ARBA00005201"/>
    </source>
</evidence>
<dbReference type="SMART" id="SM00904">
    <property type="entry name" value="Flavokinase"/>
    <property type="match status" value="1"/>
</dbReference>
<keyword evidence="8" id="KW-0285">Flavoprotein</keyword>
<dbReference type="FunFam" id="3.40.50.620:FF:000021">
    <property type="entry name" value="Riboflavin biosynthesis protein"/>
    <property type="match status" value="1"/>
</dbReference>
<evidence type="ECO:0000256" key="1">
    <source>
        <dbReference type="ARBA" id="ARBA00002121"/>
    </source>
</evidence>
<dbReference type="Gene3D" id="3.40.50.620">
    <property type="entry name" value="HUPs"/>
    <property type="match status" value="1"/>
</dbReference>
<evidence type="ECO:0000256" key="17">
    <source>
        <dbReference type="ARBA" id="ARBA00032176"/>
    </source>
</evidence>
<comment type="pathway">
    <text evidence="3">Cofactor biosynthesis; FMN biosynthesis; FMN from riboflavin (ATP route): step 1/1.</text>
</comment>
<comment type="caution">
    <text evidence="22">The sequence shown here is derived from an EMBL/GenBank/DDBJ whole genome shotgun (WGS) entry which is preliminary data.</text>
</comment>
<evidence type="ECO:0000256" key="5">
    <source>
        <dbReference type="ARBA" id="ARBA00012105"/>
    </source>
</evidence>
<dbReference type="EC" id="2.7.1.26" evidence="5"/>
<gene>
    <name evidence="22" type="ORF">HKD39_00635</name>
</gene>
<keyword evidence="15" id="KW-0067">ATP-binding</keyword>
<keyword evidence="14" id="KW-0274">FAD</keyword>
<dbReference type="InterPro" id="IPR015865">
    <property type="entry name" value="Riboflavin_kinase_bac/euk"/>
</dbReference>